<protein>
    <submittedName>
        <fullName evidence="3">Uncharacterized protein</fullName>
    </submittedName>
</protein>
<evidence type="ECO:0000313" key="3">
    <source>
        <dbReference type="EMBL" id="KAK7591089.1"/>
    </source>
</evidence>
<feature type="compositionally biased region" description="Basic and acidic residues" evidence="1">
    <location>
        <begin position="146"/>
        <end position="155"/>
    </location>
</feature>
<feature type="compositionally biased region" description="Basic residues" evidence="1">
    <location>
        <begin position="59"/>
        <end position="74"/>
    </location>
</feature>
<evidence type="ECO:0000313" key="4">
    <source>
        <dbReference type="Proteomes" id="UP001367676"/>
    </source>
</evidence>
<feature type="transmembrane region" description="Helical" evidence="2">
    <location>
        <begin position="1148"/>
        <end position="1167"/>
    </location>
</feature>
<dbReference type="AlphaFoldDB" id="A0AAN9TKW8"/>
<feature type="region of interest" description="Disordered" evidence="1">
    <location>
        <begin position="501"/>
        <end position="522"/>
    </location>
</feature>
<feature type="region of interest" description="Disordered" evidence="1">
    <location>
        <begin position="100"/>
        <end position="203"/>
    </location>
</feature>
<keyword evidence="4" id="KW-1185">Reference proteome</keyword>
<feature type="compositionally biased region" description="Basic residues" evidence="1">
    <location>
        <begin position="27"/>
        <end position="43"/>
    </location>
</feature>
<feature type="transmembrane region" description="Helical" evidence="2">
    <location>
        <begin position="1174"/>
        <end position="1194"/>
    </location>
</feature>
<feature type="region of interest" description="Disordered" evidence="1">
    <location>
        <begin position="208"/>
        <end position="227"/>
    </location>
</feature>
<feature type="compositionally biased region" description="Polar residues" evidence="1">
    <location>
        <begin position="214"/>
        <end position="224"/>
    </location>
</feature>
<feature type="region of interest" description="Disordered" evidence="1">
    <location>
        <begin position="1"/>
        <end position="74"/>
    </location>
</feature>
<dbReference type="Proteomes" id="UP001367676">
    <property type="component" value="Unassembled WGS sequence"/>
</dbReference>
<evidence type="ECO:0000256" key="2">
    <source>
        <dbReference type="SAM" id="Phobius"/>
    </source>
</evidence>
<accession>A0AAN9TKW8</accession>
<feature type="region of interest" description="Disordered" evidence="1">
    <location>
        <begin position="1019"/>
        <end position="1049"/>
    </location>
</feature>
<feature type="region of interest" description="Disordered" evidence="1">
    <location>
        <begin position="244"/>
        <end position="327"/>
    </location>
</feature>
<proteinExistence type="predicted"/>
<keyword evidence="2" id="KW-0472">Membrane</keyword>
<keyword evidence="2" id="KW-0812">Transmembrane</keyword>
<evidence type="ECO:0000256" key="1">
    <source>
        <dbReference type="SAM" id="MobiDB-lite"/>
    </source>
</evidence>
<organism evidence="3 4">
    <name type="scientific">Parthenolecanium corni</name>
    <dbReference type="NCBI Taxonomy" id="536013"/>
    <lineage>
        <taxon>Eukaryota</taxon>
        <taxon>Metazoa</taxon>
        <taxon>Ecdysozoa</taxon>
        <taxon>Arthropoda</taxon>
        <taxon>Hexapoda</taxon>
        <taxon>Insecta</taxon>
        <taxon>Pterygota</taxon>
        <taxon>Neoptera</taxon>
        <taxon>Paraneoptera</taxon>
        <taxon>Hemiptera</taxon>
        <taxon>Sternorrhyncha</taxon>
        <taxon>Coccoidea</taxon>
        <taxon>Coccidae</taxon>
        <taxon>Parthenolecanium</taxon>
    </lineage>
</organism>
<keyword evidence="2" id="KW-1133">Transmembrane helix</keyword>
<feature type="compositionally biased region" description="Polar residues" evidence="1">
    <location>
        <begin position="244"/>
        <end position="275"/>
    </location>
</feature>
<feature type="region of interest" description="Disordered" evidence="1">
    <location>
        <begin position="443"/>
        <end position="464"/>
    </location>
</feature>
<reference evidence="3 4" key="1">
    <citation type="submission" date="2024-03" db="EMBL/GenBank/DDBJ databases">
        <title>Adaptation during the transition from Ophiocordyceps entomopathogen to insect associate is accompanied by gene loss and intensified selection.</title>
        <authorList>
            <person name="Ward C.M."/>
            <person name="Onetto C.A."/>
            <person name="Borneman A.R."/>
        </authorList>
    </citation>
    <scope>NUCLEOTIDE SEQUENCE [LARGE SCALE GENOMIC DNA]</scope>
    <source>
        <strain evidence="3">AWRI1</strain>
        <tissue evidence="3">Single Adult Female</tissue>
    </source>
</reference>
<gene>
    <name evidence="3" type="ORF">V9T40_002702</name>
</gene>
<feature type="compositionally biased region" description="Low complexity" evidence="1">
    <location>
        <begin position="156"/>
        <end position="170"/>
    </location>
</feature>
<sequence>MDRNRHPNQNGQVPNGNRLEYADESAKKKKKWSLGGLFKRRRSKSSDTDSSTEVDVKKKGFLGRSNRRKGGSHRVVGKFEAKILKDGVCQNGTPPSTLIETYDSSPNHVMKNRLGNGAMPAKPDPVEAKGSSGSLDTANRRHLIKARAEARRGQMEDASSSDEYTSSRTSNNSLQRCSGDPCRSSASSLSRKSRAARTDRYLRRQYREEDGRCCSNSELGSTPVGSPKNRWVAKVVYQQSYLSPPYTTHTQSADCSPINSPPTTKRPDYSSSLPSKPTGDMFRILHPKPSNLSNGPVTYGHIQAPQSVESLSRSSPPPPPPRNPYNRKVIYPSNGYPNNRPSSYAFDAHAHPSEIAAYLNRPVGYHIEPESSLRLTNSSVELRRNDQRVSYPIDCVPKKYYADRKPRSRNPICLANEKENIVGLDPPPQAGFTTVAATKKSAPRCTPLQVHEERPCNSPLQIREEGSPYSLQNHRDSKQLPISKANEIGIPVTTPSNQLIMNGRVGSLPKPDRPLSVVSERSDELLDNEVMKTSTPNSAPSKNTKTKPKNLEEALDELEEIYNSLKLSDEDLLDRAERRDLQCSLRMNPNFSRYSWSDLEKSDDVMDCSRISSADYLSSGLLSPRLPCGRKSAIPDTVADDMANRKLNKKESADPRTNSNVISKSGSFLLMSPALSPPPLVNVSPGTLQIHKEPDITLDDVVFRNIKQSNNTLKVLDPQPPFGIPIGPVSPAPNSDYLHAVPGEKYRSTFNPSRTPDVVKDDLAFRNLRKDVYGSTDIVRPQFAVPSADAKKRRAIRSLSANVVSLLGGATAHSERVSSDNEDSDALVDMNGNSIKPNRCASYNDLPDALENLNAQKRALLRNCNECLDSQSKIADEAKILRLKLRELEAIPPPSVTLAAEEKTNPASAAPAKETFVKRVALHKPITLNKFTIPPDTTVNGADMAAVADELVQDQCATLQSAAYDETAEDANEESTCQPKNLCEKLRWNSVLCSQYQPKRAILGECDVVDCAIAKTDAENSSSGVSSTSETPDSCRKLTTGTLPHNKEGDRVAEVATAAAAAPAASAKTASSSSLSNACEQFARELDAVNGNGTAASVAVACNSEIGDPCRRKVANGVGSSPSKHHEHCSRIEIRLSTPEPEGLFSNFFPNVVSNVDVFFFAFIIYAVACLHQFLFTSFSLIEVLLLIVSIIAYHTTDRY</sequence>
<comment type="caution">
    <text evidence="3">The sequence shown here is derived from an EMBL/GenBank/DDBJ whole genome shotgun (WGS) entry which is preliminary data.</text>
</comment>
<dbReference type="EMBL" id="JBBCAQ010000022">
    <property type="protein sequence ID" value="KAK7591089.1"/>
    <property type="molecule type" value="Genomic_DNA"/>
</dbReference>
<feature type="compositionally biased region" description="Low complexity" evidence="1">
    <location>
        <begin position="1021"/>
        <end position="1032"/>
    </location>
</feature>
<name>A0AAN9TKW8_9HEMI</name>